<evidence type="ECO:0000259" key="1">
    <source>
        <dbReference type="Pfam" id="PF12728"/>
    </source>
</evidence>
<sequence>MLGHSGDSAGGCGYLTTAEVAERYRTSPSTVRYWRYAGTGPQCFIRRGRRVLYNAEALEKYDAEEIGGRRAA</sequence>
<dbReference type="OrthoDB" id="5524782at2"/>
<dbReference type="RefSeq" id="WP_152884047.1">
    <property type="nucleotide sequence ID" value="NZ_VJZD01000002.1"/>
</dbReference>
<dbReference type="InterPro" id="IPR009061">
    <property type="entry name" value="DNA-bd_dom_put_sf"/>
</dbReference>
<keyword evidence="3" id="KW-1185">Reference proteome</keyword>
<reference evidence="2 3" key="1">
    <citation type="submission" date="2019-07" db="EMBL/GenBank/DDBJ databases">
        <title>New species of Amycolatopsis and Streptomyces.</title>
        <authorList>
            <person name="Duangmal K."/>
            <person name="Teo W.F.A."/>
            <person name="Lipun K."/>
        </authorList>
    </citation>
    <scope>NUCLEOTIDE SEQUENCE [LARGE SCALE GENOMIC DNA]</scope>
    <source>
        <strain evidence="2 3">NBRC 109810</strain>
    </source>
</reference>
<accession>A0A5N8V4Y5</accession>
<evidence type="ECO:0000313" key="2">
    <source>
        <dbReference type="EMBL" id="MPY29946.1"/>
    </source>
</evidence>
<organism evidence="2 3">
    <name type="scientific">Streptomyces adustus</name>
    <dbReference type="NCBI Taxonomy" id="1609272"/>
    <lineage>
        <taxon>Bacteria</taxon>
        <taxon>Bacillati</taxon>
        <taxon>Actinomycetota</taxon>
        <taxon>Actinomycetes</taxon>
        <taxon>Kitasatosporales</taxon>
        <taxon>Streptomycetaceae</taxon>
        <taxon>Streptomyces</taxon>
    </lineage>
</organism>
<gene>
    <name evidence="2" type="ORF">FNH09_00965</name>
</gene>
<dbReference type="Pfam" id="PF12728">
    <property type="entry name" value="HTH_17"/>
    <property type="match status" value="1"/>
</dbReference>
<name>A0A5N8V4Y5_9ACTN</name>
<evidence type="ECO:0000313" key="3">
    <source>
        <dbReference type="Proteomes" id="UP000325849"/>
    </source>
</evidence>
<comment type="caution">
    <text evidence="2">The sequence shown here is derived from an EMBL/GenBank/DDBJ whole genome shotgun (WGS) entry which is preliminary data.</text>
</comment>
<dbReference type="InterPro" id="IPR041657">
    <property type="entry name" value="HTH_17"/>
</dbReference>
<dbReference type="Proteomes" id="UP000325849">
    <property type="component" value="Unassembled WGS sequence"/>
</dbReference>
<dbReference type="EMBL" id="VJZD01000002">
    <property type="protein sequence ID" value="MPY29946.1"/>
    <property type="molecule type" value="Genomic_DNA"/>
</dbReference>
<dbReference type="AlphaFoldDB" id="A0A5N8V4Y5"/>
<proteinExistence type="predicted"/>
<protein>
    <submittedName>
        <fullName evidence="2">Helix-turn-helix domain-containing protein</fullName>
    </submittedName>
</protein>
<dbReference type="SUPFAM" id="SSF46955">
    <property type="entry name" value="Putative DNA-binding domain"/>
    <property type="match status" value="1"/>
</dbReference>
<feature type="domain" description="Helix-turn-helix" evidence="1">
    <location>
        <begin position="14"/>
        <end position="61"/>
    </location>
</feature>